<name>A0A0H3ZW82_9GAMM</name>
<accession>A0A0H3ZW82</accession>
<dbReference type="AlphaFoldDB" id="A0A0H3ZW82"/>
<evidence type="ECO:0000313" key="1">
    <source>
        <dbReference type="EMBL" id="AKN38837.1"/>
    </source>
</evidence>
<dbReference type="EMBL" id="KP795616">
    <property type="protein sequence ID" value="AKN38837.1"/>
    <property type="molecule type" value="Genomic_DNA"/>
</dbReference>
<organism evidence="1">
    <name type="scientific">Enterovibrio sp. FF_113</name>
    <dbReference type="NCBI Taxonomy" id="1660266"/>
    <lineage>
        <taxon>Bacteria</taxon>
        <taxon>Pseudomonadati</taxon>
        <taxon>Pseudomonadota</taxon>
        <taxon>Gammaproteobacteria</taxon>
        <taxon>Vibrionales</taxon>
        <taxon>Vibrionaceae</taxon>
        <taxon>Enterovibrio</taxon>
    </lineage>
</organism>
<sequence>MHSSAEVIRVADIPAQVVYRFLNLGQRNVVKYAIDLSDGQHEKRLFLIFR</sequence>
<proteinExistence type="predicted"/>
<protein>
    <submittedName>
        <fullName evidence="1">Uncharacterized protein</fullName>
    </submittedName>
</protein>
<reference evidence="1" key="1">
    <citation type="journal article" date="2015" name="MBio">
        <title>Eco-Evolutionary Dynamics of Episomes among Ecologically Cohesive Bacterial Populations.</title>
        <authorList>
            <person name="Xue H."/>
            <person name="Cordero O.X."/>
            <person name="Camas F.M."/>
            <person name="Trimble W."/>
            <person name="Meyer F."/>
            <person name="Guglielmini J."/>
            <person name="Rocha E.P."/>
            <person name="Polz M.F."/>
        </authorList>
    </citation>
    <scope>NUCLEOTIDE SEQUENCE</scope>
    <source>
        <strain evidence="1">FF_113</strain>
    </source>
</reference>